<dbReference type="PANTHER" id="PTHR33608:SF7">
    <property type="entry name" value="DUF58 DOMAIN-CONTAINING PROTEIN"/>
    <property type="match status" value="1"/>
</dbReference>
<dbReference type="Pfam" id="PF01882">
    <property type="entry name" value="DUF58"/>
    <property type="match status" value="1"/>
</dbReference>
<dbReference type="InterPro" id="IPR002881">
    <property type="entry name" value="DUF58"/>
</dbReference>
<reference evidence="2 3" key="1">
    <citation type="submission" date="2019-02" db="EMBL/GenBank/DDBJ databases">
        <title>Deep-cultivation of Planctomycetes and their phenomic and genomic characterization uncovers novel biology.</title>
        <authorList>
            <person name="Wiegand S."/>
            <person name="Jogler M."/>
            <person name="Boedeker C."/>
            <person name="Pinto D."/>
            <person name="Vollmers J."/>
            <person name="Rivas-Marin E."/>
            <person name="Kohn T."/>
            <person name="Peeters S.H."/>
            <person name="Heuer A."/>
            <person name="Rast P."/>
            <person name="Oberbeckmann S."/>
            <person name="Bunk B."/>
            <person name="Jeske O."/>
            <person name="Meyerdierks A."/>
            <person name="Storesund J.E."/>
            <person name="Kallscheuer N."/>
            <person name="Luecker S."/>
            <person name="Lage O.M."/>
            <person name="Pohl T."/>
            <person name="Merkel B.J."/>
            <person name="Hornburger P."/>
            <person name="Mueller R.-W."/>
            <person name="Bruemmer F."/>
            <person name="Labrenz M."/>
            <person name="Spormann A.M."/>
            <person name="Op Den Camp H."/>
            <person name="Overmann J."/>
            <person name="Amann R."/>
            <person name="Jetten M.S.M."/>
            <person name="Mascher T."/>
            <person name="Medema M.H."/>
            <person name="Devos D.P."/>
            <person name="Kaster A.-K."/>
            <person name="Ovreas L."/>
            <person name="Rohde M."/>
            <person name="Galperin M.Y."/>
            <person name="Jogler C."/>
        </authorList>
    </citation>
    <scope>NUCLEOTIDE SEQUENCE [LARGE SCALE GENOMIC DNA]</scope>
    <source>
        <strain evidence="2 3">Pla100</strain>
    </source>
</reference>
<evidence type="ECO:0000259" key="1">
    <source>
        <dbReference type="Pfam" id="PF01882"/>
    </source>
</evidence>
<keyword evidence="3" id="KW-1185">Reference proteome</keyword>
<comment type="caution">
    <text evidence="2">The sequence shown here is derived from an EMBL/GenBank/DDBJ whole genome shotgun (WGS) entry which is preliminary data.</text>
</comment>
<feature type="domain" description="DUF58" evidence="1">
    <location>
        <begin position="48"/>
        <end position="260"/>
    </location>
</feature>
<evidence type="ECO:0000313" key="2">
    <source>
        <dbReference type="EMBL" id="TWT94271.1"/>
    </source>
</evidence>
<proteinExistence type="predicted"/>
<dbReference type="RefSeq" id="WP_146579201.1">
    <property type="nucleotide sequence ID" value="NZ_SJPM01000008.1"/>
</dbReference>
<organism evidence="2 3">
    <name type="scientific">Neorhodopirellula pilleata</name>
    <dbReference type="NCBI Taxonomy" id="2714738"/>
    <lineage>
        <taxon>Bacteria</taxon>
        <taxon>Pseudomonadati</taxon>
        <taxon>Planctomycetota</taxon>
        <taxon>Planctomycetia</taxon>
        <taxon>Pirellulales</taxon>
        <taxon>Pirellulaceae</taxon>
        <taxon>Neorhodopirellula</taxon>
    </lineage>
</organism>
<dbReference type="Proteomes" id="UP000316213">
    <property type="component" value="Unassembled WGS sequence"/>
</dbReference>
<dbReference type="Gene3D" id="3.40.50.410">
    <property type="entry name" value="von Willebrand factor, type A domain"/>
    <property type="match status" value="1"/>
</dbReference>
<dbReference type="AlphaFoldDB" id="A0A5C6A5D1"/>
<dbReference type="EMBL" id="SJPM01000008">
    <property type="protein sequence ID" value="TWT94271.1"/>
    <property type="molecule type" value="Genomic_DNA"/>
</dbReference>
<dbReference type="SUPFAM" id="SSF53300">
    <property type="entry name" value="vWA-like"/>
    <property type="match status" value="1"/>
</dbReference>
<gene>
    <name evidence="2" type="ORF">Pla100_38810</name>
</gene>
<protein>
    <recommendedName>
        <fullName evidence="1">DUF58 domain-containing protein</fullName>
    </recommendedName>
</protein>
<dbReference type="OrthoDB" id="9780819at2"/>
<name>A0A5C6A5D1_9BACT</name>
<evidence type="ECO:0000313" key="3">
    <source>
        <dbReference type="Proteomes" id="UP000316213"/>
    </source>
</evidence>
<dbReference type="InterPro" id="IPR036465">
    <property type="entry name" value="vWFA_dom_sf"/>
</dbReference>
<sequence>MDSIDLMIDPSAVMQIKNLQLRAKVIVEGFFSGLHRSPLHGASVEFSEYRAYSPGDDVRGVDWKLFARSDRYFIKKFEDETNRDCHLIVDQSRSMGFGSLGYTKMQFAQSLAASLAYYLLLHRDRVGLMTLDSSIGDVVPCGNRTGHLRRLLACLSREVSGNETDLRTPLGQVAALTRRRGMVVLLSDCLTPIPPLEEGLKLLRSRGHEVIILRVLDPAETTLSMDQPSELVDMETGRRFYVDPQSAREDYVRAFEEHQTSLVETCDRLGVHYYRCLTDEPLKDALSGFVLAHQRRVLTNRNRR</sequence>
<dbReference type="PANTHER" id="PTHR33608">
    <property type="entry name" value="BLL2464 PROTEIN"/>
    <property type="match status" value="1"/>
</dbReference>
<accession>A0A5C6A5D1</accession>